<dbReference type="PATRIC" id="fig|1423776.4.peg.302"/>
<feature type="coiled-coil region" evidence="1">
    <location>
        <begin position="7"/>
        <end position="71"/>
    </location>
</feature>
<dbReference type="RefSeq" id="WP_054699442.1">
    <property type="nucleotide sequence ID" value="NZ_AZEE01000027.1"/>
</dbReference>
<dbReference type="EMBL" id="AZEE01000027">
    <property type="protein sequence ID" value="KRK98569.1"/>
    <property type="molecule type" value="Genomic_DNA"/>
</dbReference>
<gene>
    <name evidence="2" type="ORF">FD04_GL000301</name>
</gene>
<dbReference type="OrthoDB" id="2322427at2"/>
<dbReference type="AlphaFoldDB" id="A0A0R1M0C2"/>
<accession>A0A0R1M0C2</accession>
<keyword evidence="1" id="KW-0175">Coiled coil</keyword>
<protein>
    <submittedName>
        <fullName evidence="2">Uncharacterized protein</fullName>
    </submittedName>
</protein>
<evidence type="ECO:0000256" key="1">
    <source>
        <dbReference type="SAM" id="Coils"/>
    </source>
</evidence>
<proteinExistence type="predicted"/>
<sequence>MNNEVQLDQLVTQLGQVNTSIERLENVDYMTAMYKGYSAAGETVDEIVGEIDDLREQASLIEAQINELEDSLY</sequence>
<organism evidence="2 3">
    <name type="scientific">Secundilactobacillus odoratitofui DSM 19909 = JCM 15043</name>
    <dbReference type="NCBI Taxonomy" id="1423776"/>
    <lineage>
        <taxon>Bacteria</taxon>
        <taxon>Bacillati</taxon>
        <taxon>Bacillota</taxon>
        <taxon>Bacilli</taxon>
        <taxon>Lactobacillales</taxon>
        <taxon>Lactobacillaceae</taxon>
        <taxon>Secundilactobacillus</taxon>
    </lineage>
</organism>
<name>A0A0R1M0C2_9LACO</name>
<keyword evidence="3" id="KW-1185">Reference proteome</keyword>
<reference evidence="2 3" key="1">
    <citation type="journal article" date="2015" name="Genome Announc.">
        <title>Expanding the biotechnology potential of lactobacilli through comparative genomics of 213 strains and associated genera.</title>
        <authorList>
            <person name="Sun Z."/>
            <person name="Harris H.M."/>
            <person name="McCann A."/>
            <person name="Guo C."/>
            <person name="Argimon S."/>
            <person name="Zhang W."/>
            <person name="Yang X."/>
            <person name="Jeffery I.B."/>
            <person name="Cooney J.C."/>
            <person name="Kagawa T.F."/>
            <person name="Liu W."/>
            <person name="Song Y."/>
            <person name="Salvetti E."/>
            <person name="Wrobel A."/>
            <person name="Rasinkangas P."/>
            <person name="Parkhill J."/>
            <person name="Rea M.C."/>
            <person name="O'Sullivan O."/>
            <person name="Ritari J."/>
            <person name="Douillard F.P."/>
            <person name="Paul Ross R."/>
            <person name="Yang R."/>
            <person name="Briner A.E."/>
            <person name="Felis G.E."/>
            <person name="de Vos W.M."/>
            <person name="Barrangou R."/>
            <person name="Klaenhammer T.R."/>
            <person name="Caufield P.W."/>
            <person name="Cui Y."/>
            <person name="Zhang H."/>
            <person name="O'Toole P.W."/>
        </authorList>
    </citation>
    <scope>NUCLEOTIDE SEQUENCE [LARGE SCALE GENOMIC DNA]</scope>
    <source>
        <strain evidence="2 3">DSM 19909</strain>
    </source>
</reference>
<comment type="caution">
    <text evidence="2">The sequence shown here is derived from an EMBL/GenBank/DDBJ whole genome shotgun (WGS) entry which is preliminary data.</text>
</comment>
<dbReference type="STRING" id="1423776.FD04_GL000301"/>
<dbReference type="Proteomes" id="UP000051160">
    <property type="component" value="Unassembled WGS sequence"/>
</dbReference>
<evidence type="ECO:0000313" key="3">
    <source>
        <dbReference type="Proteomes" id="UP000051160"/>
    </source>
</evidence>
<evidence type="ECO:0000313" key="2">
    <source>
        <dbReference type="EMBL" id="KRK98569.1"/>
    </source>
</evidence>